<accession>A0ACD4NJG8</accession>
<protein>
    <submittedName>
        <fullName evidence="1">Phospholipase D-like domain-containing protein</fullName>
    </submittedName>
</protein>
<evidence type="ECO:0000313" key="1">
    <source>
        <dbReference type="EMBL" id="WAJ26975.1"/>
    </source>
</evidence>
<name>A0ACD4NJG8_9HYPH</name>
<evidence type="ECO:0000313" key="2">
    <source>
        <dbReference type="Proteomes" id="UP001163223"/>
    </source>
</evidence>
<organism evidence="1 2">
    <name type="scientific">Antarcticirhabdus aurantiaca</name>
    <dbReference type="NCBI Taxonomy" id="2606717"/>
    <lineage>
        <taxon>Bacteria</taxon>
        <taxon>Pseudomonadati</taxon>
        <taxon>Pseudomonadota</taxon>
        <taxon>Alphaproteobacteria</taxon>
        <taxon>Hyphomicrobiales</taxon>
        <taxon>Aurantimonadaceae</taxon>
        <taxon>Antarcticirhabdus</taxon>
    </lineage>
</organism>
<proteinExistence type="predicted"/>
<keyword evidence="2" id="KW-1185">Reference proteome</keyword>
<gene>
    <name evidence="1" type="ORF">OXU80_19200</name>
</gene>
<dbReference type="EMBL" id="CP113520">
    <property type="protein sequence ID" value="WAJ26975.1"/>
    <property type="molecule type" value="Genomic_DNA"/>
</dbReference>
<dbReference type="Proteomes" id="UP001163223">
    <property type="component" value="Chromosome"/>
</dbReference>
<reference evidence="1" key="1">
    <citation type="submission" date="2022-11" db="EMBL/GenBank/DDBJ databases">
        <title>beta-Carotene-producing bacterium, Jeongeuplla avenae sp. nov., alleviates the salt stress of Arabidopsis seedlings.</title>
        <authorList>
            <person name="Jiang L."/>
            <person name="Lee J."/>
        </authorList>
    </citation>
    <scope>NUCLEOTIDE SEQUENCE</scope>
    <source>
        <strain evidence="1">DY_R2A_6</strain>
    </source>
</reference>
<sequence length="515" mass="56124">MSQLLDPGRTCWRIEAAARFAVIVDGADYYRALKEAILKARRSVAMIGWDFDTRVAIEPEGATLEGPNELGEFLEWIVERNPELDVSILKWNLGIINTLSRGETPLYVLRWMSGASRVRLKLDAAHPVAASHHQKIVVIDDALAFCGGIDITMGRWDTRAHRDVEPRRRAPGRRGALLQPWHDATTCVDGPAARALGDLARERWSRATGKAPDAPPPPADDDRLEDLWPDSVTPLARGVPVGISRTAGAFGAFAQVSEIEAMTLAMIAGAKRTIFVENQYFASRRIAEAMAARLAEPDGPEILMINPHSQEGWLEEATMGAARVKLLALMRRADHHGRFRLFHPVTAGGVAIYVHAKIMIVDDRVLKIGSANFNNRSMGFDTECDLSVDAALMPDEAMAAALEAQIAGVRDDLLAEHLGLAPETIADAVARGGSLVRAVDGFASETRRLQPLQARDLDVLDQALAEADLVDPERPPRPLKALARRFSTIMRPRAEPRPALASRRDPVPGSPGGGA</sequence>